<sequence>MGGHLWNNSFYVETIGSISEETIRMDIENISKRESEKSMLKAYKFKLEPTTLQVEHIESTLNLCRW</sequence>
<dbReference type="RefSeq" id="WP_218142291.1">
    <property type="nucleotide sequence ID" value="NZ_FNNQ01000007.1"/>
</dbReference>
<protein>
    <submittedName>
        <fullName evidence="2">Helix-turn-helix domain-containing protein</fullName>
    </submittedName>
</protein>
<gene>
    <name evidence="2" type="ORF">SAMN05444487_107201</name>
</gene>
<proteinExistence type="predicted"/>
<organism evidence="2 3">
    <name type="scientific">Marininema mesophilum</name>
    <dbReference type="NCBI Taxonomy" id="1048340"/>
    <lineage>
        <taxon>Bacteria</taxon>
        <taxon>Bacillati</taxon>
        <taxon>Bacillota</taxon>
        <taxon>Bacilli</taxon>
        <taxon>Bacillales</taxon>
        <taxon>Thermoactinomycetaceae</taxon>
        <taxon>Marininema</taxon>
    </lineage>
</organism>
<evidence type="ECO:0000313" key="2">
    <source>
        <dbReference type="EMBL" id="SDW91966.1"/>
    </source>
</evidence>
<evidence type="ECO:0000259" key="1">
    <source>
        <dbReference type="Pfam" id="PF12323"/>
    </source>
</evidence>
<dbReference type="Proteomes" id="UP000198534">
    <property type="component" value="Unassembled WGS sequence"/>
</dbReference>
<name>A0A1H2XGS6_9BACL</name>
<evidence type="ECO:0000313" key="3">
    <source>
        <dbReference type="Proteomes" id="UP000198534"/>
    </source>
</evidence>
<accession>A0A1H2XGS6</accession>
<feature type="non-terminal residue" evidence="2">
    <location>
        <position position="66"/>
    </location>
</feature>
<dbReference type="STRING" id="1048340.SAMN05444487_107201"/>
<dbReference type="Pfam" id="PF12323">
    <property type="entry name" value="HTH_OrfB_IS605"/>
    <property type="match status" value="1"/>
</dbReference>
<dbReference type="AlphaFoldDB" id="A0A1H2XGS6"/>
<dbReference type="InterPro" id="IPR021027">
    <property type="entry name" value="Transposase_put_HTH"/>
</dbReference>
<feature type="domain" description="Transposase putative helix-turn-helix" evidence="1">
    <location>
        <begin position="39"/>
        <end position="66"/>
    </location>
</feature>
<dbReference type="EMBL" id="FNNQ01000007">
    <property type="protein sequence ID" value="SDW91966.1"/>
    <property type="molecule type" value="Genomic_DNA"/>
</dbReference>
<keyword evidence="3" id="KW-1185">Reference proteome</keyword>
<reference evidence="2 3" key="1">
    <citation type="submission" date="2016-10" db="EMBL/GenBank/DDBJ databases">
        <authorList>
            <person name="de Groot N.N."/>
        </authorList>
    </citation>
    <scope>NUCLEOTIDE SEQUENCE [LARGE SCALE GENOMIC DNA]</scope>
    <source>
        <strain evidence="2 3">DSM 45610</strain>
    </source>
</reference>